<organism evidence="2 3">
    <name type="scientific">Parasphingorhabdus cellanae</name>
    <dbReference type="NCBI Taxonomy" id="2806553"/>
    <lineage>
        <taxon>Bacteria</taxon>
        <taxon>Pseudomonadati</taxon>
        <taxon>Pseudomonadota</taxon>
        <taxon>Alphaproteobacteria</taxon>
        <taxon>Sphingomonadales</taxon>
        <taxon>Sphingomonadaceae</taxon>
        <taxon>Parasphingorhabdus</taxon>
    </lineage>
</organism>
<name>A0ABX7T3T5_9SPHN</name>
<gene>
    <name evidence="2" type="ORF">J4G78_10805</name>
</gene>
<keyword evidence="2" id="KW-0762">Sugar transport</keyword>
<dbReference type="InterPro" id="IPR016152">
    <property type="entry name" value="PTrfase/Anion_transptr"/>
</dbReference>
<sequence>MKYLSVHIDAAAILASSTAMSKQEIFTTLAEKAAGSYDLDAQMVLDRLNDRESLGSTGFGGSVAIPHARIKQLDHSVGLFIRLAHPVAFDAHDGQDVDLVFGLLSPEQGSADHLKALAEISRFLRNESVVSKLRGANSEDALYVLLTGQQDQQAA</sequence>
<dbReference type="PROSITE" id="PS51094">
    <property type="entry name" value="PTS_EIIA_TYPE_2"/>
    <property type="match status" value="1"/>
</dbReference>
<keyword evidence="2" id="KW-0813">Transport</keyword>
<reference evidence="2 3" key="1">
    <citation type="submission" date="2021-03" db="EMBL/GenBank/DDBJ databases">
        <title>Complete genome of Parasphingorhabdus_sp.JHSY0214.</title>
        <authorList>
            <person name="Yoo J.H."/>
            <person name="Bae J.W."/>
        </authorList>
    </citation>
    <scope>NUCLEOTIDE SEQUENCE [LARGE SCALE GENOMIC DNA]</scope>
    <source>
        <strain evidence="2 3">JHSY0214</strain>
    </source>
</reference>
<dbReference type="Proteomes" id="UP000663923">
    <property type="component" value="Chromosome"/>
</dbReference>
<evidence type="ECO:0000313" key="2">
    <source>
        <dbReference type="EMBL" id="QTD54747.1"/>
    </source>
</evidence>
<accession>A0ABX7T3T5</accession>
<protein>
    <submittedName>
        <fullName evidence="2">PTS sugar transporter subunit IIA</fullName>
    </submittedName>
</protein>
<dbReference type="RefSeq" id="WP_207986581.1">
    <property type="nucleotide sequence ID" value="NZ_CP071794.1"/>
</dbReference>
<dbReference type="SUPFAM" id="SSF55804">
    <property type="entry name" value="Phoshotransferase/anion transport protein"/>
    <property type="match status" value="1"/>
</dbReference>
<keyword evidence="3" id="KW-1185">Reference proteome</keyword>
<dbReference type="InterPro" id="IPR002178">
    <property type="entry name" value="PTS_EIIA_type-2_dom"/>
</dbReference>
<dbReference type="Gene3D" id="3.40.930.10">
    <property type="entry name" value="Mannitol-specific EII, Chain A"/>
    <property type="match status" value="1"/>
</dbReference>
<dbReference type="EMBL" id="CP071794">
    <property type="protein sequence ID" value="QTD54747.1"/>
    <property type="molecule type" value="Genomic_DNA"/>
</dbReference>
<feature type="domain" description="PTS EIIA type-2" evidence="1">
    <location>
        <begin position="6"/>
        <end position="149"/>
    </location>
</feature>
<dbReference type="PANTHER" id="PTHR47738:SF1">
    <property type="entry name" value="NITROGEN REGULATORY PROTEIN"/>
    <property type="match status" value="1"/>
</dbReference>
<evidence type="ECO:0000313" key="3">
    <source>
        <dbReference type="Proteomes" id="UP000663923"/>
    </source>
</evidence>
<dbReference type="InterPro" id="IPR051541">
    <property type="entry name" value="PTS_SugarTrans_NitroReg"/>
</dbReference>
<dbReference type="PANTHER" id="PTHR47738">
    <property type="entry name" value="PTS SYSTEM FRUCTOSE-LIKE EIIA COMPONENT-RELATED"/>
    <property type="match status" value="1"/>
</dbReference>
<proteinExistence type="predicted"/>
<dbReference type="PROSITE" id="PS00372">
    <property type="entry name" value="PTS_EIIA_TYPE_2_HIS"/>
    <property type="match status" value="1"/>
</dbReference>
<dbReference type="CDD" id="cd00211">
    <property type="entry name" value="PTS_IIA_fru"/>
    <property type="match status" value="1"/>
</dbReference>
<dbReference type="Pfam" id="PF00359">
    <property type="entry name" value="PTS_EIIA_2"/>
    <property type="match status" value="1"/>
</dbReference>
<evidence type="ECO:0000259" key="1">
    <source>
        <dbReference type="PROSITE" id="PS51094"/>
    </source>
</evidence>